<dbReference type="AlphaFoldDB" id="A0A8B6CJ04"/>
<keyword evidence="10" id="KW-1185">Reference proteome</keyword>
<dbReference type="Proteomes" id="UP000596742">
    <property type="component" value="Unassembled WGS sequence"/>
</dbReference>
<dbReference type="InterPro" id="IPR007110">
    <property type="entry name" value="Ig-like_dom"/>
</dbReference>
<feature type="domain" description="Ig-like" evidence="8">
    <location>
        <begin position="209"/>
        <end position="307"/>
    </location>
</feature>
<evidence type="ECO:0000256" key="4">
    <source>
        <dbReference type="ARBA" id="ARBA00023180"/>
    </source>
</evidence>
<evidence type="ECO:0000256" key="1">
    <source>
        <dbReference type="ARBA" id="ARBA00004479"/>
    </source>
</evidence>
<dbReference type="PANTHER" id="PTHR11640">
    <property type="entry name" value="NEPHRIN"/>
    <property type="match status" value="1"/>
</dbReference>
<feature type="transmembrane region" description="Helical" evidence="6">
    <location>
        <begin position="543"/>
        <end position="564"/>
    </location>
</feature>
<gene>
    <name evidence="9" type="ORF">MGAL_10B073855</name>
</gene>
<keyword evidence="7" id="KW-0732">Signal</keyword>
<accession>A0A8B6CJ04</accession>
<keyword evidence="3" id="KW-1015">Disulfide bond</keyword>
<dbReference type="InterPro" id="IPR013783">
    <property type="entry name" value="Ig-like_fold"/>
</dbReference>
<dbReference type="PROSITE" id="PS50835">
    <property type="entry name" value="IG_LIKE"/>
    <property type="match status" value="2"/>
</dbReference>
<name>A0A8B6CJ04_MYTGA</name>
<organism evidence="9 10">
    <name type="scientific">Mytilus galloprovincialis</name>
    <name type="common">Mediterranean mussel</name>
    <dbReference type="NCBI Taxonomy" id="29158"/>
    <lineage>
        <taxon>Eukaryota</taxon>
        <taxon>Metazoa</taxon>
        <taxon>Spiralia</taxon>
        <taxon>Lophotrochozoa</taxon>
        <taxon>Mollusca</taxon>
        <taxon>Bivalvia</taxon>
        <taxon>Autobranchia</taxon>
        <taxon>Pteriomorphia</taxon>
        <taxon>Mytilida</taxon>
        <taxon>Mytiloidea</taxon>
        <taxon>Mytilidae</taxon>
        <taxon>Mytilinae</taxon>
        <taxon>Mytilus</taxon>
    </lineage>
</organism>
<comment type="caution">
    <text evidence="9">The sequence shown here is derived from an EMBL/GenBank/DDBJ whole genome shotgun (WGS) entry which is preliminary data.</text>
</comment>
<evidence type="ECO:0000313" key="9">
    <source>
        <dbReference type="EMBL" id="VDI04854.1"/>
    </source>
</evidence>
<evidence type="ECO:0000256" key="7">
    <source>
        <dbReference type="SAM" id="SignalP"/>
    </source>
</evidence>
<dbReference type="Gene3D" id="2.60.40.10">
    <property type="entry name" value="Immunoglobulins"/>
    <property type="match status" value="5"/>
</dbReference>
<sequence length="568" mass="63751">MKIVIGSFFILSLSSGLVEELAAAINVYAKIRSEAILPCEWADDSVRWYGIGDHQYSTGTSILQGLPISLRQRLHIIENNGFNLGIRDIHKDDEGNYKCISDNGTINYILYLIVAPSSISFPSSSDDNVITADANKMFNVTCEADGGFPPPGLSVLLNDTLLSSSETRTLAYAINLTRTDDFTNVTCTANHSELNHPLEIHAMFYLNFPPTQLTMMELPTLFEGKLVNISCISLGSRPQASSEWTIDGDVISNSSEDQSEIIHPTETYRITSILSVEFNRLQNRKELSCRSYNLADTKGISQSRMLEIYYHPEIHVTYKNTTEDDDLRIFTCKPNGNPAVYEYDKWEHFSMHNQFIRQLEGRKTDTGANEVILPVTNVNERYQDSGIYICRAQNDIADRYGNKIQRGFGSFISEGTPAAASENIYSNKGKLRDDTILIAKFVSIPPIIDVFWFKMDDGRDIPIDNSKKYTKVITPAIIEDSFHGKIIHVDGYIISLFIRNLVDTDFLKYNCEVHNRYGNTSLTVELVQTTELGNVHDGGWQTAGIVLITIVGLVIVVPVAVCIYKKRK</sequence>
<evidence type="ECO:0000259" key="8">
    <source>
        <dbReference type="PROSITE" id="PS50835"/>
    </source>
</evidence>
<keyword evidence="4" id="KW-0325">Glycoprotein</keyword>
<evidence type="ECO:0000256" key="5">
    <source>
        <dbReference type="ARBA" id="ARBA00023319"/>
    </source>
</evidence>
<dbReference type="InterPro" id="IPR036179">
    <property type="entry name" value="Ig-like_dom_sf"/>
</dbReference>
<dbReference type="Pfam" id="PF08205">
    <property type="entry name" value="C2-set_2"/>
    <property type="match status" value="1"/>
</dbReference>
<dbReference type="InterPro" id="IPR051275">
    <property type="entry name" value="Cell_adhesion_signaling"/>
</dbReference>
<reference evidence="9" key="1">
    <citation type="submission" date="2018-11" db="EMBL/GenBank/DDBJ databases">
        <authorList>
            <person name="Alioto T."/>
            <person name="Alioto T."/>
        </authorList>
    </citation>
    <scope>NUCLEOTIDE SEQUENCE</scope>
</reference>
<evidence type="ECO:0000256" key="6">
    <source>
        <dbReference type="SAM" id="Phobius"/>
    </source>
</evidence>
<evidence type="ECO:0000256" key="2">
    <source>
        <dbReference type="ARBA" id="ARBA00023136"/>
    </source>
</evidence>
<dbReference type="EMBL" id="UYJE01001749">
    <property type="protein sequence ID" value="VDI04854.1"/>
    <property type="molecule type" value="Genomic_DNA"/>
</dbReference>
<proteinExistence type="predicted"/>
<dbReference type="SUPFAM" id="SSF48726">
    <property type="entry name" value="Immunoglobulin"/>
    <property type="match status" value="4"/>
</dbReference>
<feature type="domain" description="Ig-like" evidence="8">
    <location>
        <begin position="312"/>
        <end position="394"/>
    </location>
</feature>
<feature type="signal peptide" evidence="7">
    <location>
        <begin position="1"/>
        <end position="24"/>
    </location>
</feature>
<feature type="chain" id="PRO_5032837449" description="Ig-like domain-containing protein" evidence="7">
    <location>
        <begin position="25"/>
        <end position="568"/>
    </location>
</feature>
<dbReference type="InterPro" id="IPR013162">
    <property type="entry name" value="CD80_C2-set"/>
</dbReference>
<protein>
    <recommendedName>
        <fullName evidence="8">Ig-like domain-containing protein</fullName>
    </recommendedName>
</protein>
<evidence type="ECO:0000313" key="10">
    <source>
        <dbReference type="Proteomes" id="UP000596742"/>
    </source>
</evidence>
<dbReference type="GO" id="GO:0050839">
    <property type="term" value="F:cell adhesion molecule binding"/>
    <property type="evidence" value="ECO:0007669"/>
    <property type="project" value="TreeGrafter"/>
</dbReference>
<dbReference type="PANTHER" id="PTHR11640:SF31">
    <property type="entry name" value="IRREGULAR CHIASM C-ROUGHEST PROTEIN-RELATED"/>
    <property type="match status" value="1"/>
</dbReference>
<keyword evidence="6" id="KW-0812">Transmembrane</keyword>
<dbReference type="OrthoDB" id="8825892at2759"/>
<evidence type="ECO:0000256" key="3">
    <source>
        <dbReference type="ARBA" id="ARBA00023157"/>
    </source>
</evidence>
<comment type="subcellular location">
    <subcellularLocation>
        <location evidence="1">Membrane</location>
        <topology evidence="1">Single-pass type I membrane protein</topology>
    </subcellularLocation>
</comment>
<keyword evidence="2 6" id="KW-0472">Membrane</keyword>
<keyword evidence="6" id="KW-1133">Transmembrane helix</keyword>
<dbReference type="GO" id="GO:0005911">
    <property type="term" value="C:cell-cell junction"/>
    <property type="evidence" value="ECO:0007669"/>
    <property type="project" value="TreeGrafter"/>
</dbReference>
<keyword evidence="5" id="KW-0393">Immunoglobulin domain</keyword>
<dbReference type="GO" id="GO:0098609">
    <property type="term" value="P:cell-cell adhesion"/>
    <property type="evidence" value="ECO:0007669"/>
    <property type="project" value="TreeGrafter"/>
</dbReference>
<dbReference type="GO" id="GO:0005886">
    <property type="term" value="C:plasma membrane"/>
    <property type="evidence" value="ECO:0007669"/>
    <property type="project" value="TreeGrafter"/>
</dbReference>